<keyword evidence="8" id="KW-1133">Transmembrane helix</keyword>
<dbReference type="Gene3D" id="3.30.1150.10">
    <property type="match status" value="1"/>
</dbReference>
<keyword evidence="3" id="KW-0813">Transport</keyword>
<dbReference type="InterPro" id="IPR037682">
    <property type="entry name" value="TonB_C"/>
</dbReference>
<dbReference type="PROSITE" id="PS52015">
    <property type="entry name" value="TONB_CTD"/>
    <property type="match status" value="1"/>
</dbReference>
<evidence type="ECO:0000256" key="8">
    <source>
        <dbReference type="ARBA" id="ARBA00022989"/>
    </source>
</evidence>
<proteinExistence type="inferred from homology"/>
<keyword evidence="5" id="KW-0997">Cell inner membrane</keyword>
<keyword evidence="6" id="KW-0812">Transmembrane</keyword>
<dbReference type="PANTHER" id="PTHR33446:SF11">
    <property type="entry name" value="TONB3"/>
    <property type="match status" value="1"/>
</dbReference>
<dbReference type="RefSeq" id="WP_147911852.1">
    <property type="nucleotide sequence ID" value="NZ_JBHUEJ010000015.1"/>
</dbReference>
<evidence type="ECO:0000256" key="10">
    <source>
        <dbReference type="SAM" id="MobiDB-lite"/>
    </source>
</evidence>
<dbReference type="Pfam" id="PF03544">
    <property type="entry name" value="TonB_C"/>
    <property type="match status" value="1"/>
</dbReference>
<evidence type="ECO:0000256" key="5">
    <source>
        <dbReference type="ARBA" id="ARBA00022519"/>
    </source>
</evidence>
<dbReference type="EMBL" id="JBHUEJ010000015">
    <property type="protein sequence ID" value="MFD1710083.1"/>
    <property type="molecule type" value="Genomic_DNA"/>
</dbReference>
<dbReference type="SUPFAM" id="SSF74653">
    <property type="entry name" value="TolA/TonB C-terminal domain"/>
    <property type="match status" value="1"/>
</dbReference>
<evidence type="ECO:0000313" key="13">
    <source>
        <dbReference type="Proteomes" id="UP001597304"/>
    </source>
</evidence>
<feature type="region of interest" description="Disordered" evidence="10">
    <location>
        <begin position="74"/>
        <end position="98"/>
    </location>
</feature>
<sequence length="300" mass="33501">MLRFFKSLSTLQWALGLSVLFHAVVLTARFVDPEGFQRVFQDTTLDVILVNAKSDEAPEKAQAIAQANLAGGGEAEGRRIASTPLPPSLQQSTGDAPVNENQRRIDNMLEQQEMLLAQVRQQLAAMPKVDPRKPSDDPESQAQEERRQQLSKLLAAIEQRVDEENSRPRKRFLSPATLGTTYAQYYDDMRRKIEVEGTTNFPQMAGRKLYGELLMALLINHDGRILDARVVQSSGNRALDKLAELIASRAAPFGPFTASMRKDTDQFDVTARFKFTRDMKLETTLQADPLDSTVKNGTPP</sequence>
<organism evidence="12 13">
    <name type="scientific">Ottowia flava</name>
    <dbReference type="NCBI Taxonomy" id="2675430"/>
    <lineage>
        <taxon>Bacteria</taxon>
        <taxon>Pseudomonadati</taxon>
        <taxon>Pseudomonadota</taxon>
        <taxon>Betaproteobacteria</taxon>
        <taxon>Burkholderiales</taxon>
        <taxon>Comamonadaceae</taxon>
        <taxon>Ottowia</taxon>
    </lineage>
</organism>
<evidence type="ECO:0000256" key="3">
    <source>
        <dbReference type="ARBA" id="ARBA00022448"/>
    </source>
</evidence>
<dbReference type="Proteomes" id="UP001597304">
    <property type="component" value="Unassembled WGS sequence"/>
</dbReference>
<evidence type="ECO:0000256" key="4">
    <source>
        <dbReference type="ARBA" id="ARBA00022475"/>
    </source>
</evidence>
<protein>
    <submittedName>
        <fullName evidence="12">Energy transducer TonB</fullName>
    </submittedName>
</protein>
<accession>A0ABW4KUS8</accession>
<dbReference type="InterPro" id="IPR051045">
    <property type="entry name" value="TonB-dependent_transducer"/>
</dbReference>
<name>A0ABW4KUS8_9BURK</name>
<gene>
    <name evidence="12" type="ORF">ACFSF0_05675</name>
</gene>
<keyword evidence="13" id="KW-1185">Reference proteome</keyword>
<feature type="domain" description="TonB C-terminal" evidence="11">
    <location>
        <begin position="185"/>
        <end position="282"/>
    </location>
</feature>
<evidence type="ECO:0000256" key="6">
    <source>
        <dbReference type="ARBA" id="ARBA00022692"/>
    </source>
</evidence>
<keyword evidence="7" id="KW-0653">Protein transport</keyword>
<dbReference type="InterPro" id="IPR006260">
    <property type="entry name" value="TonB/TolA_C"/>
</dbReference>
<keyword evidence="9" id="KW-0472">Membrane</keyword>
<dbReference type="PANTHER" id="PTHR33446">
    <property type="entry name" value="PROTEIN TONB-RELATED"/>
    <property type="match status" value="1"/>
</dbReference>
<feature type="region of interest" description="Disordered" evidence="10">
    <location>
        <begin position="124"/>
        <end position="149"/>
    </location>
</feature>
<comment type="similarity">
    <text evidence="2">Belongs to the TonB family.</text>
</comment>
<evidence type="ECO:0000256" key="7">
    <source>
        <dbReference type="ARBA" id="ARBA00022927"/>
    </source>
</evidence>
<evidence type="ECO:0000259" key="11">
    <source>
        <dbReference type="PROSITE" id="PS52015"/>
    </source>
</evidence>
<evidence type="ECO:0000256" key="9">
    <source>
        <dbReference type="ARBA" id="ARBA00023136"/>
    </source>
</evidence>
<comment type="caution">
    <text evidence="12">The sequence shown here is derived from an EMBL/GenBank/DDBJ whole genome shotgun (WGS) entry which is preliminary data.</text>
</comment>
<comment type="subcellular location">
    <subcellularLocation>
        <location evidence="1">Cell inner membrane</location>
        <topology evidence="1">Single-pass membrane protein</topology>
        <orientation evidence="1">Periplasmic side</orientation>
    </subcellularLocation>
</comment>
<keyword evidence="4" id="KW-1003">Cell membrane</keyword>
<dbReference type="NCBIfam" id="TIGR01352">
    <property type="entry name" value="tonB_Cterm"/>
    <property type="match status" value="1"/>
</dbReference>
<reference evidence="13" key="1">
    <citation type="journal article" date="2019" name="Int. J. Syst. Evol. Microbiol.">
        <title>The Global Catalogue of Microorganisms (GCM) 10K type strain sequencing project: providing services to taxonomists for standard genome sequencing and annotation.</title>
        <authorList>
            <consortium name="The Broad Institute Genomics Platform"/>
            <consortium name="The Broad Institute Genome Sequencing Center for Infectious Disease"/>
            <person name="Wu L."/>
            <person name="Ma J."/>
        </authorList>
    </citation>
    <scope>NUCLEOTIDE SEQUENCE [LARGE SCALE GENOMIC DNA]</scope>
    <source>
        <strain evidence="13">LMG 29247</strain>
    </source>
</reference>
<evidence type="ECO:0000313" key="12">
    <source>
        <dbReference type="EMBL" id="MFD1710083.1"/>
    </source>
</evidence>
<evidence type="ECO:0000256" key="1">
    <source>
        <dbReference type="ARBA" id="ARBA00004383"/>
    </source>
</evidence>
<evidence type="ECO:0000256" key="2">
    <source>
        <dbReference type="ARBA" id="ARBA00006555"/>
    </source>
</evidence>